<feature type="chain" id="PRO_5046973258" description="Phosphatidylethanolamine-binding protein" evidence="2">
    <location>
        <begin position="21"/>
        <end position="289"/>
    </location>
</feature>
<keyword evidence="1" id="KW-0472">Membrane</keyword>
<dbReference type="Gene3D" id="3.90.280.10">
    <property type="entry name" value="PEBP-like"/>
    <property type="match status" value="1"/>
</dbReference>
<evidence type="ECO:0000256" key="1">
    <source>
        <dbReference type="SAM" id="Phobius"/>
    </source>
</evidence>
<evidence type="ECO:0000313" key="3">
    <source>
        <dbReference type="EMBL" id="KAK7706408.1"/>
    </source>
</evidence>
<feature type="transmembrane region" description="Helical" evidence="1">
    <location>
        <begin position="263"/>
        <end position="288"/>
    </location>
</feature>
<dbReference type="EMBL" id="JAKNSF020000219">
    <property type="protein sequence ID" value="KAK7706408.1"/>
    <property type="molecule type" value="Genomic_DNA"/>
</dbReference>
<keyword evidence="1" id="KW-1133">Transmembrane helix</keyword>
<dbReference type="PANTHER" id="PTHR11362">
    <property type="entry name" value="PHOSPHATIDYLETHANOLAMINE-BINDING PROTEIN"/>
    <property type="match status" value="1"/>
</dbReference>
<dbReference type="Proteomes" id="UP001430848">
    <property type="component" value="Unassembled WGS sequence"/>
</dbReference>
<keyword evidence="1" id="KW-0812">Transmembrane</keyword>
<dbReference type="InterPro" id="IPR035810">
    <property type="entry name" value="PEBP_euk"/>
</dbReference>
<comment type="caution">
    <text evidence="3">The sequence shown here is derived from an EMBL/GenBank/DDBJ whole genome shotgun (WGS) entry which is preliminary data.</text>
</comment>
<proteinExistence type="predicted"/>
<feature type="signal peptide" evidence="2">
    <location>
        <begin position="1"/>
        <end position="20"/>
    </location>
</feature>
<evidence type="ECO:0000313" key="4">
    <source>
        <dbReference type="Proteomes" id="UP001430848"/>
    </source>
</evidence>
<dbReference type="SUPFAM" id="SSF49777">
    <property type="entry name" value="PEBP-like"/>
    <property type="match status" value="1"/>
</dbReference>
<evidence type="ECO:0000256" key="2">
    <source>
        <dbReference type="SAM" id="SignalP"/>
    </source>
</evidence>
<dbReference type="Pfam" id="PF01161">
    <property type="entry name" value="PBP"/>
    <property type="match status" value="1"/>
</dbReference>
<dbReference type="InterPro" id="IPR036610">
    <property type="entry name" value="PEBP-like_sf"/>
</dbReference>
<evidence type="ECO:0008006" key="5">
    <source>
        <dbReference type="Google" id="ProtNLM"/>
    </source>
</evidence>
<dbReference type="PANTHER" id="PTHR11362:SF141">
    <property type="entry name" value="PHOSPHATIDYLETHANOLAMINE-BINDING PROTEIN"/>
    <property type="match status" value="1"/>
</dbReference>
<dbReference type="CDD" id="cd00866">
    <property type="entry name" value="PEBP_euk"/>
    <property type="match status" value="1"/>
</dbReference>
<gene>
    <name evidence="3" type="ORF">SLS63_013971</name>
</gene>
<accession>A0ABR1NLZ2</accession>
<sequence>MMITSYTLAALALAACPGLAIPPPEFGFVDSGNHTELSVAFTFDGNTTVVQEGQMFGGNITSQQPALAVNPAAYQSIADYNGNYVILMVDPDAPSPDNPTRRFILHWLAANVTQGTEAQAPLTGQRALTNSTPALVPYRPPMPPTNSSAHRYIIYAFAQPDNFAIPDSFSGFSDQNRSMFSLDRFISEAGLDRPAAGEFWYVSREPEVPGTFVALAGGAYPGGNGAAVFSSGSASTTATATSSADGTSSTGGTGSTGTSDANMVAMASFSGLFTWVVGAGGLLGLALLL</sequence>
<reference evidence="3 4" key="1">
    <citation type="submission" date="2024-02" db="EMBL/GenBank/DDBJ databases">
        <title>De novo assembly and annotation of 12 fungi associated with fruit tree decline syndrome in Ontario, Canada.</title>
        <authorList>
            <person name="Sulman M."/>
            <person name="Ellouze W."/>
            <person name="Ilyukhin E."/>
        </authorList>
    </citation>
    <scope>NUCLEOTIDE SEQUENCE [LARGE SCALE GENOMIC DNA]</scope>
    <source>
        <strain evidence="3 4">M169</strain>
    </source>
</reference>
<organism evidence="3 4">
    <name type="scientific">Diaporthe eres</name>
    <name type="common">Phomopsis oblonga</name>
    <dbReference type="NCBI Taxonomy" id="83184"/>
    <lineage>
        <taxon>Eukaryota</taxon>
        <taxon>Fungi</taxon>
        <taxon>Dikarya</taxon>
        <taxon>Ascomycota</taxon>
        <taxon>Pezizomycotina</taxon>
        <taxon>Sordariomycetes</taxon>
        <taxon>Sordariomycetidae</taxon>
        <taxon>Diaporthales</taxon>
        <taxon>Diaporthaceae</taxon>
        <taxon>Diaporthe</taxon>
        <taxon>Diaporthe eres species complex</taxon>
    </lineage>
</organism>
<keyword evidence="4" id="KW-1185">Reference proteome</keyword>
<protein>
    <recommendedName>
        <fullName evidence="5">Phosphatidylethanolamine-binding protein</fullName>
    </recommendedName>
</protein>
<dbReference type="InterPro" id="IPR008914">
    <property type="entry name" value="PEBP"/>
</dbReference>
<keyword evidence="2" id="KW-0732">Signal</keyword>
<name>A0ABR1NLZ2_DIAER</name>